<feature type="region of interest" description="Disordered" evidence="1">
    <location>
        <begin position="557"/>
        <end position="593"/>
    </location>
</feature>
<dbReference type="OrthoDB" id="332841at2759"/>
<gene>
    <name evidence="4" type="primary">LOC34619745</name>
</gene>
<evidence type="ECO:0000313" key="4">
    <source>
        <dbReference type="RefSeq" id="XP_022588661.2"/>
    </source>
</evidence>
<dbReference type="Pfam" id="PF25805">
    <property type="entry name" value="IQUB"/>
    <property type="match status" value="1"/>
</dbReference>
<accession>A0A6P5WF47</accession>
<feature type="region of interest" description="Disordered" evidence="1">
    <location>
        <begin position="1"/>
        <end position="49"/>
    </location>
</feature>
<name>A0A6P5WF47_9EIME</name>
<sequence>MRSECTLTDEKQSSLQGSCSSRSGPFASHQAETEDSQEDKEKENAAPLQGLARIDLSLLPGPSKRRKEIPLSCSLWEIKQQIEGELKVPALVVAIAPRSYWDINEQHEPGKPEGLNGLAAPGGSPPSPLPWSTTLGDLGFVPGAVGSLAVYLLRQSNSNDGEGPLTLDLLGVPECLLDATAGISLVVRTRHSVACQTAWKSSISTQCQREASGCPPKKGVFFSSAMDKVLSPGEYVCANQWEAMRHKSATVIQQYARVWAARKEAQRRRQERDEHLQRERQQRERQQWEADVRKRRQEQRAACPITPADFAILLAEVEAWRCLEAKKLRGGELARIRRGTEKDLRVAHLSLLQQETHLLRRIGRLKQEANQQRRRYREHRLLCLMGEPLIWVQSDGETATVYTPETTRARELHVLYLRLSSGSLQGPDRLDALAAVRDAVGTYESPLAGEVRELLQREETLLARGRSKALPLSGLRRRLSTQFFRLLLDPAFNPQAQGAPAGENQEDKPPHSRTHQRVSIRPFRASPCPVPYNFLSLRRTKSASACLWSRKLRWQDRGQQVPPASRKHRTDNDYNASNTRRSAVGTAGSPSGASENFQRGPLIWVWAVV</sequence>
<organism evidence="3 4">
    <name type="scientific">Cyclospora cayetanensis</name>
    <dbReference type="NCBI Taxonomy" id="88456"/>
    <lineage>
        <taxon>Eukaryota</taxon>
        <taxon>Sar</taxon>
        <taxon>Alveolata</taxon>
        <taxon>Apicomplexa</taxon>
        <taxon>Conoidasida</taxon>
        <taxon>Coccidia</taxon>
        <taxon>Eucoccidiorida</taxon>
        <taxon>Eimeriorina</taxon>
        <taxon>Eimeriidae</taxon>
        <taxon>Cyclospora</taxon>
    </lineage>
</organism>
<dbReference type="PROSITE" id="PS50096">
    <property type="entry name" value="IQ"/>
    <property type="match status" value="1"/>
</dbReference>
<feature type="compositionally biased region" description="Basic and acidic residues" evidence="1">
    <location>
        <begin position="1"/>
        <end position="12"/>
    </location>
</feature>
<dbReference type="InterPro" id="IPR057887">
    <property type="entry name" value="IQUB_helical"/>
</dbReference>
<keyword evidence="3" id="KW-1185">Reference proteome</keyword>
<dbReference type="PANTHER" id="PTHR21074:SF0">
    <property type="entry name" value="IQ AND UBIQUITIN-LIKE DOMAIN-CONTAINING PROTEIN"/>
    <property type="match status" value="1"/>
</dbReference>
<dbReference type="GeneID" id="34619745"/>
<evidence type="ECO:0000259" key="2">
    <source>
        <dbReference type="Pfam" id="PF25805"/>
    </source>
</evidence>
<feature type="region of interest" description="Disordered" evidence="1">
    <location>
        <begin position="270"/>
        <end position="289"/>
    </location>
</feature>
<feature type="region of interest" description="Disordered" evidence="1">
    <location>
        <begin position="494"/>
        <end position="520"/>
    </location>
</feature>
<feature type="region of interest" description="Disordered" evidence="1">
    <location>
        <begin position="105"/>
        <end position="126"/>
    </location>
</feature>
<evidence type="ECO:0000313" key="3">
    <source>
        <dbReference type="Proteomes" id="UP000515125"/>
    </source>
</evidence>
<protein>
    <submittedName>
        <fullName evidence="4">Uncharacterized protein LOC34619745</fullName>
    </submittedName>
</protein>
<dbReference type="RefSeq" id="XP_022588661.2">
    <property type="nucleotide sequence ID" value="XM_022733023.2"/>
</dbReference>
<feature type="domain" description="IQ motif and ubiquitin-like" evidence="2">
    <location>
        <begin position="372"/>
        <end position="498"/>
    </location>
</feature>
<evidence type="ECO:0000256" key="1">
    <source>
        <dbReference type="SAM" id="MobiDB-lite"/>
    </source>
</evidence>
<reference evidence="4" key="1">
    <citation type="submission" date="2025-08" db="UniProtKB">
        <authorList>
            <consortium name="RefSeq"/>
        </authorList>
    </citation>
    <scope>IDENTIFICATION</scope>
</reference>
<dbReference type="AlphaFoldDB" id="A0A6P5WF47"/>
<dbReference type="PANTHER" id="PTHR21074">
    <property type="entry name" value="IQ AND UBIQUITIN-LIKE DOMAIN-CONTAINING PROTEIN"/>
    <property type="match status" value="1"/>
</dbReference>
<feature type="compositionally biased region" description="Low complexity" evidence="1">
    <location>
        <begin position="13"/>
        <end position="24"/>
    </location>
</feature>
<dbReference type="Proteomes" id="UP000515125">
    <property type="component" value="Unplaced"/>
</dbReference>
<dbReference type="CDD" id="cd23767">
    <property type="entry name" value="IQCD"/>
    <property type="match status" value="1"/>
</dbReference>
<dbReference type="InterPro" id="IPR037695">
    <property type="entry name" value="IQUB"/>
</dbReference>
<proteinExistence type="predicted"/>